<name>X0RYY0_9ZZZZ</name>
<reference evidence="1" key="1">
    <citation type="journal article" date="2014" name="Front. Microbiol.">
        <title>High frequency of phylogenetically diverse reductive dehalogenase-homologous genes in deep subseafloor sedimentary metagenomes.</title>
        <authorList>
            <person name="Kawai M."/>
            <person name="Futagami T."/>
            <person name="Toyoda A."/>
            <person name="Takaki Y."/>
            <person name="Nishi S."/>
            <person name="Hori S."/>
            <person name="Arai W."/>
            <person name="Tsubouchi T."/>
            <person name="Morono Y."/>
            <person name="Uchiyama I."/>
            <person name="Ito T."/>
            <person name="Fujiyama A."/>
            <person name="Inagaki F."/>
            <person name="Takami H."/>
        </authorList>
    </citation>
    <scope>NUCLEOTIDE SEQUENCE</scope>
    <source>
        <strain evidence="1">Expedition CK06-06</strain>
    </source>
</reference>
<dbReference type="EMBL" id="BARS01003762">
    <property type="protein sequence ID" value="GAF68211.1"/>
    <property type="molecule type" value="Genomic_DNA"/>
</dbReference>
<organism evidence="1">
    <name type="scientific">marine sediment metagenome</name>
    <dbReference type="NCBI Taxonomy" id="412755"/>
    <lineage>
        <taxon>unclassified sequences</taxon>
        <taxon>metagenomes</taxon>
        <taxon>ecological metagenomes</taxon>
    </lineage>
</organism>
<feature type="non-terminal residue" evidence="1">
    <location>
        <position position="1"/>
    </location>
</feature>
<dbReference type="AlphaFoldDB" id="X0RYY0"/>
<dbReference type="GO" id="GO:0016853">
    <property type="term" value="F:isomerase activity"/>
    <property type="evidence" value="ECO:0007669"/>
    <property type="project" value="InterPro"/>
</dbReference>
<dbReference type="InterPro" id="IPR032586">
    <property type="entry name" value="UxaE"/>
</dbReference>
<sequence>HAALARKFGYRISVHSGSDKFSAFPLVGKLTQGRFHIKTAGTNWLEAVKVIAVKEPELYRRLHRAALERFGKATSYYHVTTNLSNVPPLSEVSDAGLPGLFDNPDARQLIHITYGELLRDEELGPAFFEALHNHIEEYWQALDVHIGRHLETLGVKKSG</sequence>
<evidence type="ECO:0000313" key="1">
    <source>
        <dbReference type="EMBL" id="GAF68211.1"/>
    </source>
</evidence>
<gene>
    <name evidence="1" type="ORF">S01H1_07292</name>
</gene>
<proteinExistence type="predicted"/>
<comment type="caution">
    <text evidence="1">The sequence shown here is derived from an EMBL/GenBank/DDBJ whole genome shotgun (WGS) entry which is preliminary data.</text>
</comment>
<accession>X0RYY0</accession>
<dbReference type="Pfam" id="PF16257">
    <property type="entry name" value="UxaE"/>
    <property type="match status" value="1"/>
</dbReference>
<protein>
    <submittedName>
        <fullName evidence="1">Uncharacterized protein</fullName>
    </submittedName>
</protein>